<feature type="region of interest" description="Disordered" evidence="1">
    <location>
        <begin position="63"/>
        <end position="90"/>
    </location>
</feature>
<feature type="compositionally biased region" description="Low complexity" evidence="1">
    <location>
        <begin position="304"/>
        <end position="323"/>
    </location>
</feature>
<protein>
    <submittedName>
        <fullName evidence="3">Uncharacterized protein</fullName>
    </submittedName>
</protein>
<evidence type="ECO:0000313" key="3">
    <source>
        <dbReference type="EMBL" id="GBP02922.1"/>
    </source>
</evidence>
<dbReference type="OrthoDB" id="7428460at2759"/>
<gene>
    <name evidence="3" type="ORF">EVAR_73720_1</name>
</gene>
<feature type="region of interest" description="Disordered" evidence="1">
    <location>
        <begin position="295"/>
        <end position="341"/>
    </location>
</feature>
<organism evidence="3 4">
    <name type="scientific">Eumeta variegata</name>
    <name type="common">Bagworm moth</name>
    <name type="synonym">Eumeta japonica</name>
    <dbReference type="NCBI Taxonomy" id="151549"/>
    <lineage>
        <taxon>Eukaryota</taxon>
        <taxon>Metazoa</taxon>
        <taxon>Ecdysozoa</taxon>
        <taxon>Arthropoda</taxon>
        <taxon>Hexapoda</taxon>
        <taxon>Insecta</taxon>
        <taxon>Pterygota</taxon>
        <taxon>Neoptera</taxon>
        <taxon>Endopterygota</taxon>
        <taxon>Lepidoptera</taxon>
        <taxon>Glossata</taxon>
        <taxon>Ditrysia</taxon>
        <taxon>Tineoidea</taxon>
        <taxon>Psychidae</taxon>
        <taxon>Oiketicinae</taxon>
        <taxon>Eumeta</taxon>
    </lineage>
</organism>
<sequence>MLSRYRHSCWWPVRVRGTRTVVLLIFTCASARCRKGPLTNCFGESAGRSRGRCRDHIPRNWSREPRCGNARHPPALRRRPTHPRAAASNTEHPQALGMILMIHRYLFTASIKLMHNPCPTIRSGKHVNWAGEQIERKDHQRQSASDKLSRPRWFGARGAAGLGAGGVRFGPYVTLCYRMHYSASGESDDLLQYTAAEGIVCTPRRRRPPRVGGASRACSGAQLTAFPTIVLRGGASDGGEASLTAQVAQPDRIAQINAIKADGIFRDRCWRRARRHRHRRLLVQFNYSVVKADRSRRPMVGEQRATGGARSAATGRTGAPRAGSARRQRAAVAGPAAPDAVAPHRHIAAEPHATFKFRNRRLSRVQLACIHGGDPASGILLQHAHCAGSHRRLPRPRAASRSRLLPAPATMARGVSRFCLL</sequence>
<comment type="caution">
    <text evidence="3">The sequence shown here is derived from an EMBL/GenBank/DDBJ whole genome shotgun (WGS) entry which is preliminary data.</text>
</comment>
<accession>A0A4C1SLA9</accession>
<name>A0A4C1SLA9_EUMVA</name>
<feature type="signal peptide" evidence="2">
    <location>
        <begin position="1"/>
        <end position="33"/>
    </location>
</feature>
<evidence type="ECO:0000313" key="4">
    <source>
        <dbReference type="Proteomes" id="UP000299102"/>
    </source>
</evidence>
<feature type="compositionally biased region" description="Low complexity" evidence="1">
    <location>
        <begin position="330"/>
        <end position="341"/>
    </location>
</feature>
<keyword evidence="2" id="KW-0732">Signal</keyword>
<dbReference type="EMBL" id="BGZK01007226">
    <property type="protein sequence ID" value="GBP02922.1"/>
    <property type="molecule type" value="Genomic_DNA"/>
</dbReference>
<proteinExistence type="predicted"/>
<keyword evidence="4" id="KW-1185">Reference proteome</keyword>
<feature type="chain" id="PRO_5020041218" evidence="2">
    <location>
        <begin position="34"/>
        <end position="421"/>
    </location>
</feature>
<evidence type="ECO:0000256" key="2">
    <source>
        <dbReference type="SAM" id="SignalP"/>
    </source>
</evidence>
<reference evidence="3 4" key="1">
    <citation type="journal article" date="2019" name="Commun. Biol.">
        <title>The bagworm genome reveals a unique fibroin gene that provides high tensile strength.</title>
        <authorList>
            <person name="Kono N."/>
            <person name="Nakamura H."/>
            <person name="Ohtoshi R."/>
            <person name="Tomita M."/>
            <person name="Numata K."/>
            <person name="Arakawa K."/>
        </authorList>
    </citation>
    <scope>NUCLEOTIDE SEQUENCE [LARGE SCALE GENOMIC DNA]</scope>
</reference>
<evidence type="ECO:0000256" key="1">
    <source>
        <dbReference type="SAM" id="MobiDB-lite"/>
    </source>
</evidence>
<dbReference type="Proteomes" id="UP000299102">
    <property type="component" value="Unassembled WGS sequence"/>
</dbReference>
<dbReference type="AlphaFoldDB" id="A0A4C1SLA9"/>